<sequence length="271" mass="29733">MSPGIFSGLRGAYSGIDPQYITGSVADASASTSKIYNADEYSETSHREPSYQDVDAIPLKTHFVPKMGLRLLPPSGALAEVGNFPMPAWGIPTRKRLLNWKEILLVMTCLVTCIIAVVTVGANFCISIMGFCTRKSLQRLLLCIKTSRGATVQRPTILQNLNAILFCNPITEGSDWHYRLILLLFDPGFNRTYGFNMFVQNSNTTVMLDGPIVKDVQNIQGTLRAGDFKDITATVNATICSLNTTLMYTRDELDASFTIQVNAGGVDVNAY</sequence>
<gene>
    <name evidence="2" type="ORF">EDB81DRAFT_765692</name>
</gene>
<dbReference type="AlphaFoldDB" id="A0A9P9DTK6"/>
<evidence type="ECO:0000313" key="2">
    <source>
        <dbReference type="EMBL" id="KAH7124301.1"/>
    </source>
</evidence>
<keyword evidence="1" id="KW-0472">Membrane</keyword>
<evidence type="ECO:0000256" key="1">
    <source>
        <dbReference type="SAM" id="Phobius"/>
    </source>
</evidence>
<keyword evidence="1" id="KW-1133">Transmembrane helix</keyword>
<keyword evidence="3" id="KW-1185">Reference proteome</keyword>
<keyword evidence="1" id="KW-0812">Transmembrane</keyword>
<evidence type="ECO:0000313" key="3">
    <source>
        <dbReference type="Proteomes" id="UP000738349"/>
    </source>
</evidence>
<feature type="transmembrane region" description="Helical" evidence="1">
    <location>
        <begin position="103"/>
        <end position="131"/>
    </location>
</feature>
<protein>
    <submittedName>
        <fullName evidence="2">Uncharacterized protein</fullName>
    </submittedName>
</protein>
<organism evidence="2 3">
    <name type="scientific">Dactylonectria macrodidyma</name>
    <dbReference type="NCBI Taxonomy" id="307937"/>
    <lineage>
        <taxon>Eukaryota</taxon>
        <taxon>Fungi</taxon>
        <taxon>Dikarya</taxon>
        <taxon>Ascomycota</taxon>
        <taxon>Pezizomycotina</taxon>
        <taxon>Sordariomycetes</taxon>
        <taxon>Hypocreomycetidae</taxon>
        <taxon>Hypocreales</taxon>
        <taxon>Nectriaceae</taxon>
        <taxon>Dactylonectria</taxon>
    </lineage>
</organism>
<comment type="caution">
    <text evidence="2">The sequence shown here is derived from an EMBL/GenBank/DDBJ whole genome shotgun (WGS) entry which is preliminary data.</text>
</comment>
<proteinExistence type="predicted"/>
<dbReference type="Proteomes" id="UP000738349">
    <property type="component" value="Unassembled WGS sequence"/>
</dbReference>
<dbReference type="EMBL" id="JAGMUV010000022">
    <property type="protein sequence ID" value="KAH7124301.1"/>
    <property type="molecule type" value="Genomic_DNA"/>
</dbReference>
<accession>A0A9P9DTK6</accession>
<reference evidence="2" key="1">
    <citation type="journal article" date="2021" name="Nat. Commun.">
        <title>Genetic determinants of endophytism in the Arabidopsis root mycobiome.</title>
        <authorList>
            <person name="Mesny F."/>
            <person name="Miyauchi S."/>
            <person name="Thiergart T."/>
            <person name="Pickel B."/>
            <person name="Atanasova L."/>
            <person name="Karlsson M."/>
            <person name="Huettel B."/>
            <person name="Barry K.W."/>
            <person name="Haridas S."/>
            <person name="Chen C."/>
            <person name="Bauer D."/>
            <person name="Andreopoulos W."/>
            <person name="Pangilinan J."/>
            <person name="LaButti K."/>
            <person name="Riley R."/>
            <person name="Lipzen A."/>
            <person name="Clum A."/>
            <person name="Drula E."/>
            <person name="Henrissat B."/>
            <person name="Kohler A."/>
            <person name="Grigoriev I.V."/>
            <person name="Martin F.M."/>
            <person name="Hacquard S."/>
        </authorList>
    </citation>
    <scope>NUCLEOTIDE SEQUENCE</scope>
    <source>
        <strain evidence="2">MPI-CAGE-AT-0147</strain>
    </source>
</reference>
<name>A0A9P9DTK6_9HYPO</name>